<feature type="region of interest" description="Disordered" evidence="9">
    <location>
        <begin position="33"/>
        <end position="52"/>
    </location>
</feature>
<dbReference type="InterPro" id="IPR011009">
    <property type="entry name" value="Kinase-like_dom_sf"/>
</dbReference>
<feature type="compositionally biased region" description="Basic and acidic residues" evidence="9">
    <location>
        <begin position="976"/>
        <end position="990"/>
    </location>
</feature>
<proteinExistence type="predicted"/>
<dbReference type="AlphaFoldDB" id="Q23Q04"/>
<gene>
    <name evidence="11" type="ORF">TTHERM_00461790</name>
</gene>
<feature type="region of interest" description="Disordered" evidence="9">
    <location>
        <begin position="960"/>
        <end position="995"/>
    </location>
</feature>
<dbReference type="Proteomes" id="UP000009168">
    <property type="component" value="Unassembled WGS sequence"/>
</dbReference>
<protein>
    <recommendedName>
        <fullName evidence="1">non-specific serine/threonine protein kinase</fullName>
        <ecNumber evidence="1">2.7.11.1</ecNumber>
    </recommendedName>
</protein>
<name>Q23Q04_TETTS</name>
<feature type="region of interest" description="Disordered" evidence="9">
    <location>
        <begin position="195"/>
        <end position="261"/>
    </location>
</feature>
<feature type="compositionally biased region" description="Acidic residues" evidence="9">
    <location>
        <begin position="724"/>
        <end position="741"/>
    </location>
</feature>
<dbReference type="RefSeq" id="XP_001018776.2">
    <property type="nucleotide sequence ID" value="XM_001018776.2"/>
</dbReference>
<keyword evidence="6" id="KW-0067">ATP-binding</keyword>
<dbReference type="InterPro" id="IPR000719">
    <property type="entry name" value="Prot_kinase_dom"/>
</dbReference>
<keyword evidence="2" id="KW-0723">Serine/threonine-protein kinase</keyword>
<keyword evidence="3" id="KW-0808">Transferase</keyword>
<feature type="compositionally biased region" description="Polar residues" evidence="9">
    <location>
        <begin position="43"/>
        <end position="52"/>
    </location>
</feature>
<dbReference type="GO" id="GO:0004674">
    <property type="term" value="F:protein serine/threonine kinase activity"/>
    <property type="evidence" value="ECO:0007669"/>
    <property type="project" value="UniProtKB-KW"/>
</dbReference>
<reference evidence="12" key="1">
    <citation type="journal article" date="2006" name="PLoS Biol.">
        <title>Macronuclear genome sequence of the ciliate Tetrahymena thermophila, a model eukaryote.</title>
        <authorList>
            <person name="Eisen J.A."/>
            <person name="Coyne R.S."/>
            <person name="Wu M."/>
            <person name="Wu D."/>
            <person name="Thiagarajan M."/>
            <person name="Wortman J.R."/>
            <person name="Badger J.H."/>
            <person name="Ren Q."/>
            <person name="Amedeo P."/>
            <person name="Jones K.M."/>
            <person name="Tallon L.J."/>
            <person name="Delcher A.L."/>
            <person name="Salzberg S.L."/>
            <person name="Silva J.C."/>
            <person name="Haas B.J."/>
            <person name="Majoros W.H."/>
            <person name="Farzad M."/>
            <person name="Carlton J.M."/>
            <person name="Smith R.K. Jr."/>
            <person name="Garg J."/>
            <person name="Pearlman R.E."/>
            <person name="Karrer K.M."/>
            <person name="Sun L."/>
            <person name="Manning G."/>
            <person name="Elde N.C."/>
            <person name="Turkewitz A.P."/>
            <person name="Asai D.J."/>
            <person name="Wilkes D.E."/>
            <person name="Wang Y."/>
            <person name="Cai H."/>
            <person name="Collins K."/>
            <person name="Stewart B.A."/>
            <person name="Lee S.R."/>
            <person name="Wilamowska K."/>
            <person name="Weinberg Z."/>
            <person name="Ruzzo W.L."/>
            <person name="Wloga D."/>
            <person name="Gaertig J."/>
            <person name="Frankel J."/>
            <person name="Tsao C.-C."/>
            <person name="Gorovsky M.A."/>
            <person name="Keeling P.J."/>
            <person name="Waller R.F."/>
            <person name="Patron N.J."/>
            <person name="Cherry J.M."/>
            <person name="Stover N.A."/>
            <person name="Krieger C.J."/>
            <person name="del Toro C."/>
            <person name="Ryder H.F."/>
            <person name="Williamson S.C."/>
            <person name="Barbeau R.A."/>
            <person name="Hamilton E.P."/>
            <person name="Orias E."/>
        </authorList>
    </citation>
    <scope>NUCLEOTIDE SEQUENCE [LARGE SCALE GENOMIC DNA]</scope>
    <source>
        <strain evidence="12">SB210</strain>
    </source>
</reference>
<evidence type="ECO:0000313" key="11">
    <source>
        <dbReference type="EMBL" id="EAR98531.2"/>
    </source>
</evidence>
<keyword evidence="5 11" id="KW-0418">Kinase</keyword>
<feature type="compositionally biased region" description="Basic and acidic residues" evidence="9">
    <location>
        <begin position="755"/>
        <end position="769"/>
    </location>
</feature>
<evidence type="ECO:0000256" key="5">
    <source>
        <dbReference type="ARBA" id="ARBA00022777"/>
    </source>
</evidence>
<dbReference type="OrthoDB" id="5966500at2759"/>
<feature type="compositionally biased region" description="Basic and acidic residues" evidence="9">
    <location>
        <begin position="1041"/>
        <end position="1052"/>
    </location>
</feature>
<evidence type="ECO:0000313" key="12">
    <source>
        <dbReference type="Proteomes" id="UP000009168"/>
    </source>
</evidence>
<dbReference type="HOGENOM" id="CLU_269966_0_0_1"/>
<evidence type="ECO:0000259" key="10">
    <source>
        <dbReference type="PROSITE" id="PS50011"/>
    </source>
</evidence>
<dbReference type="InterPro" id="IPR050660">
    <property type="entry name" value="NEK_Ser/Thr_kinase"/>
</dbReference>
<evidence type="ECO:0000256" key="8">
    <source>
        <dbReference type="ARBA" id="ARBA00048679"/>
    </source>
</evidence>
<dbReference type="PROSITE" id="PS50011">
    <property type="entry name" value="PROTEIN_KINASE_DOM"/>
    <property type="match status" value="1"/>
</dbReference>
<dbReference type="Gene3D" id="1.10.510.10">
    <property type="entry name" value="Transferase(Phosphotransferase) domain 1"/>
    <property type="match status" value="1"/>
</dbReference>
<dbReference type="Pfam" id="PF00069">
    <property type="entry name" value="Pkinase"/>
    <property type="match status" value="1"/>
</dbReference>
<dbReference type="EMBL" id="GG662650">
    <property type="protein sequence ID" value="EAR98531.2"/>
    <property type="molecule type" value="Genomic_DNA"/>
</dbReference>
<evidence type="ECO:0000256" key="1">
    <source>
        <dbReference type="ARBA" id="ARBA00012513"/>
    </source>
</evidence>
<dbReference type="KEGG" id="tet:TTHERM_00461790"/>
<evidence type="ECO:0000256" key="6">
    <source>
        <dbReference type="ARBA" id="ARBA00022840"/>
    </source>
</evidence>
<sequence>MGIQISQCCSSKKSIVNEETLQRKTKNQMPLISAKKQQKENSVRSNQSSGKMASNTLINEAQHDQARSVQDKNAIFTEDILSRRIFLADLKQSDQQKQQEKITQSIKINEELQKSLSDVDEQKEQIDDFNRALIVPEDQNEQIKQNSQEMQQYPLKKVIDLDKVHIKSNCYRDNFEKVQIPLLDMIISGEKDLKEFDEEDSNSDSAEEENKRDSIKKGVKSLQALQNYERGDGSQDGQDGQDDDEEEEEEEENSDDESYDLFDSGGVLERIMRENRHKKNGLGIDSHSGQTYVLKQYSPEDVQELIFDYDLAQRIKQIQMQNNCFCMIHAIRKQSDEGLLIVQNHEKGGSLSLFLDTAFNEKEAKIWMIKILQALQILHESHLEHGNLKPNNILLGQGQLKLTDINMFKNKKHLHNLYSAPELLQRDQLTEKSDIWSACLIFIEMRTGVMPYLEKDPDMTVEKLKEKIERMELRLPFDIETQEFIRMMNNIDPNKRKTAKELLNSRYLRCENHNFDKQYLNQLQKKQTLRKLNNTKNFDQSMMMMSKPLLSEQQTFMYNSQIKPGGIQKGTTINIDKLNDKGTKQYGITSVLTVVNIKERDLQQQESYMPISVANLMTTQLTNNGMVSQQISNKDNKDDSSGPISQNLKQEIQYRKSADYNKQVSNNVQQQQQKQMQQENISKVLKQWITVKTTLEQQQEQDEKQKQFQMQQEKLINQIKQRENEEDDDEEGEDEEDDEAEDKNGDTQNNGQVNDLDHKLQSKKSEIRNNQKKQTNKINLQNNLIKENEARMKQLEIEQKLLDILNQNLGGEGNSFVSDTSQDLKNSFIDGGKVKYKSSFQDLSLVQSGKVPSSQMRFATKLLEKAQNPQKKEGDIISDTKQMQSIQIISPKDEEVNANNAGKSAADQMIEEMNRILNEGVTVFSQESLDDLKRQISTQNFVGLRRLLTISSQQKTSNSLKTLKTLGNSNAKQGKCKTENSPMRDEEQKQSSRLQVDDQGYYFIEDYIQKTKNIKKDEKAEKINTSKDIKNTSVNNFTQNDETKQDDKKQEEDNQDPEYQKQLLQQEIEQKLLDILNQNGDCEEGSFLQASYEIIKTDDKNNQEENKIPSINQNILTQKQDAYQKQQSTNSLRIIKMKSNMNSNTKTPEQIADEMNRILNEGISAFSLESYEEIKRQISTQNFNTLKRTLSNNKQLRTLNSIKTQKTLQNSSIINKSLNSNNLGQNKIKIDLNSQE</sequence>
<organism evidence="11 12">
    <name type="scientific">Tetrahymena thermophila (strain SB210)</name>
    <dbReference type="NCBI Taxonomy" id="312017"/>
    <lineage>
        <taxon>Eukaryota</taxon>
        <taxon>Sar</taxon>
        <taxon>Alveolata</taxon>
        <taxon>Ciliophora</taxon>
        <taxon>Intramacronucleata</taxon>
        <taxon>Oligohymenophorea</taxon>
        <taxon>Hymenostomatida</taxon>
        <taxon>Tetrahymenina</taxon>
        <taxon>Tetrahymenidae</taxon>
        <taxon>Tetrahymena</taxon>
    </lineage>
</organism>
<feature type="region of interest" description="Disordered" evidence="9">
    <location>
        <begin position="1026"/>
        <end position="1058"/>
    </location>
</feature>
<evidence type="ECO:0000256" key="2">
    <source>
        <dbReference type="ARBA" id="ARBA00022527"/>
    </source>
</evidence>
<evidence type="ECO:0000256" key="4">
    <source>
        <dbReference type="ARBA" id="ARBA00022741"/>
    </source>
</evidence>
<evidence type="ECO:0000256" key="7">
    <source>
        <dbReference type="ARBA" id="ARBA00047899"/>
    </source>
</evidence>
<dbReference type="STRING" id="312017.Q23Q04"/>
<keyword evidence="12" id="KW-1185">Reference proteome</keyword>
<feature type="region of interest" description="Disordered" evidence="9">
    <location>
        <begin position="718"/>
        <end position="780"/>
    </location>
</feature>
<feature type="compositionally biased region" description="Polar residues" evidence="9">
    <location>
        <begin position="960"/>
        <end position="972"/>
    </location>
</feature>
<dbReference type="EC" id="2.7.11.1" evidence="1"/>
<dbReference type="InParanoid" id="Q23Q04"/>
<feature type="compositionally biased region" description="Acidic residues" evidence="9">
    <location>
        <begin position="239"/>
        <end position="260"/>
    </location>
</feature>
<dbReference type="PANTHER" id="PTHR43671">
    <property type="entry name" value="SERINE/THREONINE-PROTEIN KINASE NEK"/>
    <property type="match status" value="1"/>
</dbReference>
<dbReference type="GeneID" id="7825712"/>
<feature type="compositionally biased region" description="Acidic residues" evidence="9">
    <location>
        <begin position="195"/>
        <end position="207"/>
    </location>
</feature>
<dbReference type="SUPFAM" id="SSF56112">
    <property type="entry name" value="Protein kinase-like (PK-like)"/>
    <property type="match status" value="1"/>
</dbReference>
<evidence type="ECO:0000256" key="9">
    <source>
        <dbReference type="SAM" id="MobiDB-lite"/>
    </source>
</evidence>
<evidence type="ECO:0000256" key="3">
    <source>
        <dbReference type="ARBA" id="ARBA00022679"/>
    </source>
</evidence>
<dbReference type="eggNOG" id="KOG0615">
    <property type="taxonomic scope" value="Eukaryota"/>
</dbReference>
<accession>Q23Q04</accession>
<dbReference type="GO" id="GO:0005524">
    <property type="term" value="F:ATP binding"/>
    <property type="evidence" value="ECO:0007669"/>
    <property type="project" value="UniProtKB-KW"/>
</dbReference>
<keyword evidence="4" id="KW-0547">Nucleotide-binding</keyword>
<comment type="catalytic activity">
    <reaction evidence="7">
        <text>L-threonyl-[protein] + ATP = O-phospho-L-threonyl-[protein] + ADP + H(+)</text>
        <dbReference type="Rhea" id="RHEA:46608"/>
        <dbReference type="Rhea" id="RHEA-COMP:11060"/>
        <dbReference type="Rhea" id="RHEA-COMP:11605"/>
        <dbReference type="ChEBI" id="CHEBI:15378"/>
        <dbReference type="ChEBI" id="CHEBI:30013"/>
        <dbReference type="ChEBI" id="CHEBI:30616"/>
        <dbReference type="ChEBI" id="CHEBI:61977"/>
        <dbReference type="ChEBI" id="CHEBI:456216"/>
        <dbReference type="EC" id="2.7.11.1"/>
    </reaction>
</comment>
<comment type="catalytic activity">
    <reaction evidence="8">
        <text>L-seryl-[protein] + ATP = O-phospho-L-seryl-[protein] + ADP + H(+)</text>
        <dbReference type="Rhea" id="RHEA:17989"/>
        <dbReference type="Rhea" id="RHEA-COMP:9863"/>
        <dbReference type="Rhea" id="RHEA-COMP:11604"/>
        <dbReference type="ChEBI" id="CHEBI:15378"/>
        <dbReference type="ChEBI" id="CHEBI:29999"/>
        <dbReference type="ChEBI" id="CHEBI:30616"/>
        <dbReference type="ChEBI" id="CHEBI:83421"/>
        <dbReference type="ChEBI" id="CHEBI:456216"/>
        <dbReference type="EC" id="2.7.11.1"/>
    </reaction>
</comment>
<dbReference type="PANTHER" id="PTHR43671:SF98">
    <property type="entry name" value="SERINE_THREONINE-PROTEIN KINASE NEK11"/>
    <property type="match status" value="1"/>
</dbReference>
<feature type="domain" description="Protein kinase" evidence="10">
    <location>
        <begin position="256"/>
        <end position="508"/>
    </location>
</feature>